<gene>
    <name evidence="3" type="ORF">OS493_025203</name>
</gene>
<feature type="domain" description="Apple" evidence="2">
    <location>
        <begin position="26"/>
        <end position="114"/>
    </location>
</feature>
<dbReference type="InterPro" id="IPR003609">
    <property type="entry name" value="Pan_app"/>
</dbReference>
<dbReference type="Gene3D" id="3.50.4.10">
    <property type="entry name" value="Hepatocyte Growth Factor"/>
    <property type="match status" value="1"/>
</dbReference>
<name>A0A9X0D3V4_9CNID</name>
<dbReference type="AlphaFoldDB" id="A0A9X0D3V4"/>
<accession>A0A9X0D3V4</accession>
<evidence type="ECO:0000256" key="1">
    <source>
        <dbReference type="SAM" id="SignalP"/>
    </source>
</evidence>
<evidence type="ECO:0000313" key="3">
    <source>
        <dbReference type="EMBL" id="KAJ7383879.1"/>
    </source>
</evidence>
<protein>
    <recommendedName>
        <fullName evidence="2">Apple domain-containing protein</fullName>
    </recommendedName>
</protein>
<dbReference type="Pfam" id="PF14295">
    <property type="entry name" value="PAN_4"/>
    <property type="match status" value="1"/>
</dbReference>
<dbReference type="SUPFAM" id="SSF57414">
    <property type="entry name" value="Hairpin loop containing domain-like"/>
    <property type="match status" value="1"/>
</dbReference>
<dbReference type="PROSITE" id="PS50948">
    <property type="entry name" value="PAN"/>
    <property type="match status" value="1"/>
</dbReference>
<reference evidence="3" key="1">
    <citation type="submission" date="2023-01" db="EMBL/GenBank/DDBJ databases">
        <title>Genome assembly of the deep-sea coral Lophelia pertusa.</title>
        <authorList>
            <person name="Herrera S."/>
            <person name="Cordes E."/>
        </authorList>
    </citation>
    <scope>NUCLEOTIDE SEQUENCE</scope>
    <source>
        <strain evidence="3">USNM1676648</strain>
        <tissue evidence="3">Polyp</tissue>
    </source>
</reference>
<keyword evidence="1" id="KW-0732">Signal</keyword>
<sequence>MKHVQILASCICLFLILCINEIRASCPDKPTLNKQKTTDRKLLLHSIQVIRGFLSPYQCADACLRDSRCKSFNFKRKQESDDISECEINNVKWSETVAGEVVHRTGWDLYDELDSGRLQEIFLYPSASCELSPQRVPLPEHLG</sequence>
<keyword evidence="4" id="KW-1185">Reference proteome</keyword>
<organism evidence="3 4">
    <name type="scientific">Desmophyllum pertusum</name>
    <dbReference type="NCBI Taxonomy" id="174260"/>
    <lineage>
        <taxon>Eukaryota</taxon>
        <taxon>Metazoa</taxon>
        <taxon>Cnidaria</taxon>
        <taxon>Anthozoa</taxon>
        <taxon>Hexacorallia</taxon>
        <taxon>Scleractinia</taxon>
        <taxon>Caryophylliina</taxon>
        <taxon>Caryophylliidae</taxon>
        <taxon>Desmophyllum</taxon>
    </lineage>
</organism>
<evidence type="ECO:0000259" key="2">
    <source>
        <dbReference type="PROSITE" id="PS50948"/>
    </source>
</evidence>
<feature type="chain" id="PRO_5040942935" description="Apple domain-containing protein" evidence="1">
    <location>
        <begin position="25"/>
        <end position="143"/>
    </location>
</feature>
<feature type="signal peptide" evidence="1">
    <location>
        <begin position="1"/>
        <end position="24"/>
    </location>
</feature>
<dbReference type="Proteomes" id="UP001163046">
    <property type="component" value="Unassembled WGS sequence"/>
</dbReference>
<proteinExistence type="predicted"/>
<dbReference type="EMBL" id="MU825893">
    <property type="protein sequence ID" value="KAJ7383879.1"/>
    <property type="molecule type" value="Genomic_DNA"/>
</dbReference>
<dbReference type="OrthoDB" id="5980451at2759"/>
<evidence type="ECO:0000313" key="4">
    <source>
        <dbReference type="Proteomes" id="UP001163046"/>
    </source>
</evidence>
<comment type="caution">
    <text evidence="3">The sequence shown here is derived from an EMBL/GenBank/DDBJ whole genome shotgun (WGS) entry which is preliminary data.</text>
</comment>